<organism evidence="1 2">
    <name type="scientific">Sinorhizobium mexicanum</name>
    <dbReference type="NCBI Taxonomy" id="375549"/>
    <lineage>
        <taxon>Bacteria</taxon>
        <taxon>Pseudomonadati</taxon>
        <taxon>Pseudomonadota</taxon>
        <taxon>Alphaproteobacteria</taxon>
        <taxon>Hyphomicrobiales</taxon>
        <taxon>Rhizobiaceae</taxon>
        <taxon>Sinorhizobium/Ensifer group</taxon>
        <taxon>Sinorhizobium</taxon>
    </lineage>
</organism>
<accession>A0A859QF85</accession>
<dbReference type="KEGG" id="emx:FKV68_11825"/>
<proteinExistence type="predicted"/>
<dbReference type="RefSeq" id="WP_180938005.1">
    <property type="nucleotide sequence ID" value="NZ_CP041238.1"/>
</dbReference>
<dbReference type="EMBL" id="CP041238">
    <property type="protein sequence ID" value="QLL62094.1"/>
    <property type="molecule type" value="Genomic_DNA"/>
</dbReference>
<keyword evidence="2" id="KW-1185">Reference proteome</keyword>
<dbReference type="AlphaFoldDB" id="A0A859QF85"/>
<dbReference type="Proteomes" id="UP000510721">
    <property type="component" value="Chromosome"/>
</dbReference>
<gene>
    <name evidence="1" type="ORF">FKV68_11825</name>
</gene>
<name>A0A859QF85_9HYPH</name>
<evidence type="ECO:0000313" key="1">
    <source>
        <dbReference type="EMBL" id="QLL62094.1"/>
    </source>
</evidence>
<reference evidence="1 2" key="1">
    <citation type="submission" date="2019-06" db="EMBL/GenBank/DDBJ databases">
        <title>Complete genome sequence of Ensifer mexicanus ITTG R7 isolated from nodules of Acacia angustissima (Mill.) Kuntze.</title>
        <authorList>
            <person name="Rincon-Rosales R."/>
            <person name="Rogel M.A."/>
            <person name="Guerrero G."/>
            <person name="Rincon-Molina C.I."/>
            <person name="Lopez-Lopez A."/>
            <person name="Martinez-Romero E."/>
        </authorList>
    </citation>
    <scope>NUCLEOTIDE SEQUENCE [LARGE SCALE GENOMIC DNA]</scope>
    <source>
        <strain evidence="1 2">ITTG R7</strain>
    </source>
</reference>
<protein>
    <submittedName>
        <fullName evidence="1">Uncharacterized protein</fullName>
    </submittedName>
</protein>
<sequence length="249" mass="28045">MKNWPRGVLYRFAAVLGLLVVLGGVVFAMIDPEAVVDPSRRGICERSGGRAPECTLPPESADKVLYALLSCSPDFFRILKEERAVFGPVEIRALPYNLISLEEPRMTVATFVKPIEAYGLKLIAYNQDWSLYKGASSEGYSWGFQVIESPAEVAKAIKARHPETEEFRAFGWERGAMRSGDWPGLIWTPKRDFPRTQIECFGDRGDNGMQELPHVADLLLSQSAEPRIFGRLRLFISSVRKTIADFRQF</sequence>
<evidence type="ECO:0000313" key="2">
    <source>
        <dbReference type="Proteomes" id="UP000510721"/>
    </source>
</evidence>